<evidence type="ECO:0000313" key="1">
    <source>
        <dbReference type="EMBL" id="EWG47325.1"/>
    </source>
</evidence>
<protein>
    <submittedName>
        <fullName evidence="1">Uncharacterized protein</fullName>
    </submittedName>
</protein>
<gene>
    <name evidence="1" type="ORF">FVEG_16113</name>
</gene>
<dbReference type="GeneID" id="30072989"/>
<organism evidence="1 2">
    <name type="scientific">Gibberella moniliformis (strain M3125 / FGSC 7600)</name>
    <name type="common">Maize ear and stalk rot fungus</name>
    <name type="synonym">Fusarium verticillioides</name>
    <dbReference type="NCBI Taxonomy" id="334819"/>
    <lineage>
        <taxon>Eukaryota</taxon>
        <taxon>Fungi</taxon>
        <taxon>Dikarya</taxon>
        <taxon>Ascomycota</taxon>
        <taxon>Pezizomycotina</taxon>
        <taxon>Sordariomycetes</taxon>
        <taxon>Hypocreomycetidae</taxon>
        <taxon>Hypocreales</taxon>
        <taxon>Nectriaceae</taxon>
        <taxon>Fusarium</taxon>
        <taxon>Fusarium fujikuroi species complex</taxon>
    </lineage>
</organism>
<name>W7MIC2_GIBM7</name>
<proteinExistence type="predicted"/>
<accession>W7MIC2</accession>
<dbReference type="EMBL" id="DS022250">
    <property type="protein sequence ID" value="EWG47325.1"/>
    <property type="molecule type" value="Genomic_DNA"/>
</dbReference>
<dbReference type="EMBL" id="CM000585">
    <property type="protein sequence ID" value="EWG47325.1"/>
    <property type="molecule type" value="Genomic_DNA"/>
</dbReference>
<dbReference type="VEuPathDB" id="FungiDB:FVEG_16113"/>
<sequence length="314" mass="36212">MVDLMQMTRCWQRAEAWYQLGFDLPGYRGPKYRYKRKYWFSVAAHAIRFLKQLSQQQRLLISKLILKEDRYAAAFPESHVIGMVPFCQENPKLHVEHYINLWRNILVNGENFGIQGLMFDVQGPSWYFAGTTERHQIQSNAIGQSFTGFLMHLLEALKEGLPPDSYSLIVSGHPDLNFATEAFSISMKPYISWLTVHTDCITHSLIAPANHHEYPFPTRTPAQGIASVRERSAIIQCDFTLNQPWDGETIYSDSGASRILSLNDLTILNMDFETDILDSSTHLLGWEKVQRESYEIEELSEGVFAEPYNYRYLA</sequence>
<reference evidence="1 2" key="1">
    <citation type="journal article" date="2010" name="Nature">
        <title>Comparative genomics reveals mobile pathogenicity chromosomes in Fusarium.</title>
        <authorList>
            <person name="Ma L.J."/>
            <person name="van der Does H.C."/>
            <person name="Borkovich K.A."/>
            <person name="Coleman J.J."/>
            <person name="Daboussi M.J."/>
            <person name="Di Pietro A."/>
            <person name="Dufresne M."/>
            <person name="Freitag M."/>
            <person name="Grabherr M."/>
            <person name="Henrissat B."/>
            <person name="Houterman P.M."/>
            <person name="Kang S."/>
            <person name="Shim W.B."/>
            <person name="Woloshuk C."/>
            <person name="Xie X."/>
            <person name="Xu J.R."/>
            <person name="Antoniw J."/>
            <person name="Baker S.E."/>
            <person name="Bluhm B.H."/>
            <person name="Breakspear A."/>
            <person name="Brown D.W."/>
            <person name="Butchko R.A."/>
            <person name="Chapman S."/>
            <person name="Coulson R."/>
            <person name="Coutinho P.M."/>
            <person name="Danchin E.G."/>
            <person name="Diener A."/>
            <person name="Gale L.R."/>
            <person name="Gardiner D.M."/>
            <person name="Goff S."/>
            <person name="Hammond-Kosack K.E."/>
            <person name="Hilburn K."/>
            <person name="Hua-Van A."/>
            <person name="Jonkers W."/>
            <person name="Kazan K."/>
            <person name="Kodira C.D."/>
            <person name="Koehrsen M."/>
            <person name="Kumar L."/>
            <person name="Lee Y.H."/>
            <person name="Li L."/>
            <person name="Manners J.M."/>
            <person name="Miranda-Saavedra D."/>
            <person name="Mukherjee M."/>
            <person name="Park G."/>
            <person name="Park J."/>
            <person name="Park S.Y."/>
            <person name="Proctor R.H."/>
            <person name="Regev A."/>
            <person name="Ruiz-Roldan M.C."/>
            <person name="Sain D."/>
            <person name="Sakthikumar S."/>
            <person name="Sykes S."/>
            <person name="Schwartz D.C."/>
            <person name="Turgeon B.G."/>
            <person name="Wapinski I."/>
            <person name="Yoder O."/>
            <person name="Young S."/>
            <person name="Zeng Q."/>
            <person name="Zhou S."/>
            <person name="Galagan J."/>
            <person name="Cuomo C.A."/>
            <person name="Kistler H.C."/>
            <person name="Rep M."/>
        </authorList>
    </citation>
    <scope>NUCLEOTIDE SEQUENCE [LARGE SCALE GENOMIC DNA]</scope>
    <source>
        <strain evidence="2">M3125 / FGSC 7600</strain>
    </source>
</reference>
<dbReference type="OrthoDB" id="5062850at2759"/>
<dbReference type="Proteomes" id="UP000009096">
    <property type="component" value="Chromosome 8"/>
</dbReference>
<evidence type="ECO:0000313" key="2">
    <source>
        <dbReference type="Proteomes" id="UP000009096"/>
    </source>
</evidence>
<dbReference type="KEGG" id="fvr:FVEG_16113"/>
<dbReference type="AlphaFoldDB" id="W7MIC2"/>
<keyword evidence="2" id="KW-1185">Reference proteome</keyword>
<dbReference type="RefSeq" id="XP_018753516.1">
    <property type="nucleotide sequence ID" value="XM_018905354.1"/>
</dbReference>